<dbReference type="AlphaFoldDB" id="A0A4D8R8Q5"/>
<geneLocation type="plasmid" evidence="4">
    <name>p2</name>
</geneLocation>
<dbReference type="InterPro" id="IPR012223">
    <property type="entry name" value="TEII"/>
</dbReference>
<dbReference type="EMBL" id="CP032347">
    <property type="protein sequence ID" value="QCO18351.1"/>
    <property type="molecule type" value="Genomic_DNA"/>
</dbReference>
<dbReference type="SUPFAM" id="SSF53474">
    <property type="entry name" value="alpha/beta-Hydrolases"/>
    <property type="match status" value="1"/>
</dbReference>
<evidence type="ECO:0000313" key="4">
    <source>
        <dbReference type="EMBL" id="QCO18351.1"/>
    </source>
</evidence>
<comment type="similarity">
    <text evidence="1">Belongs to the thioesterase family.</text>
</comment>
<reference evidence="4 5" key="1">
    <citation type="submission" date="2018-09" db="EMBL/GenBank/DDBJ databases">
        <title>Whole genome based analysis of evolution and adaptive divergence in Indian and Brazilian strains of Azospirillum brasilense.</title>
        <authorList>
            <person name="Singh C."/>
            <person name="Tripathi A.K."/>
        </authorList>
    </citation>
    <scope>NUCLEOTIDE SEQUENCE [LARGE SCALE GENOMIC DNA]</scope>
    <source>
        <strain evidence="4 5">MTCC4039</strain>
        <plasmid evidence="4 5">p2</plasmid>
    </source>
</reference>
<dbReference type="PANTHER" id="PTHR11487:SF0">
    <property type="entry name" value="S-ACYL FATTY ACID SYNTHASE THIOESTERASE, MEDIUM CHAIN"/>
    <property type="match status" value="1"/>
</dbReference>
<organism evidence="4 5">
    <name type="scientific">Azospirillum brasilense</name>
    <dbReference type="NCBI Taxonomy" id="192"/>
    <lineage>
        <taxon>Bacteria</taxon>
        <taxon>Pseudomonadati</taxon>
        <taxon>Pseudomonadota</taxon>
        <taxon>Alphaproteobacteria</taxon>
        <taxon>Rhodospirillales</taxon>
        <taxon>Azospirillaceae</taxon>
        <taxon>Azospirillum</taxon>
    </lineage>
</organism>
<dbReference type="InterPro" id="IPR020802">
    <property type="entry name" value="TesA-like"/>
</dbReference>
<dbReference type="Proteomes" id="UP000298693">
    <property type="component" value="Plasmid p2"/>
</dbReference>
<dbReference type="PANTHER" id="PTHR11487">
    <property type="entry name" value="THIOESTERASE"/>
    <property type="match status" value="1"/>
</dbReference>
<sequence length="269" mass="29343">MMAPFPSPWLQGFRPVSAPCRTLVCFPYAGAGAAVFRDWASDVGPDTELLAVRLPGRESRIGEPPLRRAEDAVSAILAALQSLEDRPLILFGHSLGAALAYATARALVARGRPPALLVVSGRRAPHLPSRRSPSHALDDEAFRTRLIALGGTPPEVLACDELMELMLPMLRADFVMSDGFHEDGPSPLPVPILAFAGVEDNEATVEEVSAWEQVAGAAFALCTLPGGHFFLHEKRSLIVSQVQRSHFLWNYLQRPTSNGRNFDENNQFR</sequence>
<dbReference type="Gene3D" id="3.40.50.1820">
    <property type="entry name" value="alpha/beta hydrolase"/>
    <property type="match status" value="1"/>
</dbReference>
<proteinExistence type="inferred from homology"/>
<evidence type="ECO:0000259" key="3">
    <source>
        <dbReference type="SMART" id="SM00824"/>
    </source>
</evidence>
<dbReference type="GO" id="GO:0008610">
    <property type="term" value="P:lipid biosynthetic process"/>
    <property type="evidence" value="ECO:0007669"/>
    <property type="project" value="TreeGrafter"/>
</dbReference>
<feature type="domain" description="Thioesterase TesA-like" evidence="3">
    <location>
        <begin position="24"/>
        <end position="212"/>
    </location>
</feature>
<evidence type="ECO:0000256" key="1">
    <source>
        <dbReference type="ARBA" id="ARBA00007169"/>
    </source>
</evidence>
<dbReference type="InterPro" id="IPR001031">
    <property type="entry name" value="Thioesterase"/>
</dbReference>
<keyword evidence="2" id="KW-0378">Hydrolase</keyword>
<dbReference type="GO" id="GO:0016787">
    <property type="term" value="F:hydrolase activity"/>
    <property type="evidence" value="ECO:0007669"/>
    <property type="project" value="UniProtKB-KW"/>
</dbReference>
<dbReference type="Pfam" id="PF00975">
    <property type="entry name" value="Thioesterase"/>
    <property type="match status" value="1"/>
</dbReference>
<keyword evidence="4" id="KW-0614">Plasmid</keyword>
<dbReference type="SMART" id="SM00824">
    <property type="entry name" value="PKS_TE"/>
    <property type="match status" value="1"/>
</dbReference>
<evidence type="ECO:0000256" key="2">
    <source>
        <dbReference type="ARBA" id="ARBA00022801"/>
    </source>
</evidence>
<accession>A0A4D8R8Q5</accession>
<protein>
    <submittedName>
        <fullName evidence="4">Thioesterase</fullName>
    </submittedName>
</protein>
<dbReference type="InterPro" id="IPR029058">
    <property type="entry name" value="AB_hydrolase_fold"/>
</dbReference>
<evidence type="ECO:0000313" key="5">
    <source>
        <dbReference type="Proteomes" id="UP000298693"/>
    </source>
</evidence>
<name>A0A4D8R8Q5_AZOBR</name>
<gene>
    <name evidence="4" type="ORF">D3869_24165</name>
</gene>